<comment type="caution">
    <text evidence="2">The sequence shown here is derived from an EMBL/GenBank/DDBJ whole genome shotgun (WGS) entry which is preliminary data.</text>
</comment>
<proteinExistence type="predicted"/>
<feature type="transmembrane region" description="Helical" evidence="1">
    <location>
        <begin position="48"/>
        <end position="67"/>
    </location>
</feature>
<name>A0AAE1IRU1_9FABA</name>
<keyword evidence="1" id="KW-0472">Membrane</keyword>
<accession>A0AAE1IRU1</accession>
<dbReference type="Proteomes" id="UP001293593">
    <property type="component" value="Unassembled WGS sequence"/>
</dbReference>
<sequence>MAVEMGHLYRIKKQLALLYIPNNSDQSLHTIHLLKSRALTTMAMSCRIWRLMSIFLCLFLLATSISISQARSLPSSFSNSHVHESHHAFIEKAKQVLKEITRRKVLLGTQDMPTRLSPGGPDPHHH</sequence>
<keyword evidence="1" id="KW-0812">Transmembrane</keyword>
<keyword evidence="1" id="KW-1133">Transmembrane helix</keyword>
<dbReference type="EMBL" id="JAWXYG010000013">
    <property type="protein sequence ID" value="KAK4255870.1"/>
    <property type="molecule type" value="Genomic_DNA"/>
</dbReference>
<gene>
    <name evidence="2" type="ORF">QN277_008807</name>
</gene>
<keyword evidence="3" id="KW-1185">Reference proteome</keyword>
<evidence type="ECO:0000313" key="3">
    <source>
        <dbReference type="Proteomes" id="UP001293593"/>
    </source>
</evidence>
<evidence type="ECO:0000256" key="1">
    <source>
        <dbReference type="SAM" id="Phobius"/>
    </source>
</evidence>
<organism evidence="2 3">
    <name type="scientific">Acacia crassicarpa</name>
    <name type="common">northern wattle</name>
    <dbReference type="NCBI Taxonomy" id="499986"/>
    <lineage>
        <taxon>Eukaryota</taxon>
        <taxon>Viridiplantae</taxon>
        <taxon>Streptophyta</taxon>
        <taxon>Embryophyta</taxon>
        <taxon>Tracheophyta</taxon>
        <taxon>Spermatophyta</taxon>
        <taxon>Magnoliopsida</taxon>
        <taxon>eudicotyledons</taxon>
        <taxon>Gunneridae</taxon>
        <taxon>Pentapetalae</taxon>
        <taxon>rosids</taxon>
        <taxon>fabids</taxon>
        <taxon>Fabales</taxon>
        <taxon>Fabaceae</taxon>
        <taxon>Caesalpinioideae</taxon>
        <taxon>mimosoid clade</taxon>
        <taxon>Acacieae</taxon>
        <taxon>Acacia</taxon>
    </lineage>
</organism>
<protein>
    <submittedName>
        <fullName evidence="2">Uncharacterized protein</fullName>
    </submittedName>
</protein>
<evidence type="ECO:0000313" key="2">
    <source>
        <dbReference type="EMBL" id="KAK4255870.1"/>
    </source>
</evidence>
<reference evidence="2" key="1">
    <citation type="submission" date="2023-10" db="EMBL/GenBank/DDBJ databases">
        <title>Chromosome-level genome of the transformable northern wattle, Acacia crassicarpa.</title>
        <authorList>
            <person name="Massaro I."/>
            <person name="Sinha N.R."/>
            <person name="Poethig S."/>
            <person name="Leichty A.R."/>
        </authorList>
    </citation>
    <scope>NUCLEOTIDE SEQUENCE</scope>
    <source>
        <strain evidence="2">Acra3RX</strain>
        <tissue evidence="2">Leaf</tissue>
    </source>
</reference>
<dbReference type="AlphaFoldDB" id="A0AAE1IRU1"/>